<organism evidence="2 3">
    <name type="scientific">Candidatus Paenalcaligenes intestinipullorum</name>
    <dbReference type="NCBI Taxonomy" id="2838718"/>
    <lineage>
        <taxon>Bacteria</taxon>
        <taxon>Pseudomonadati</taxon>
        <taxon>Pseudomonadota</taxon>
        <taxon>Betaproteobacteria</taxon>
        <taxon>Burkholderiales</taxon>
        <taxon>Alcaligenaceae</taxon>
        <taxon>Paenalcaligenes</taxon>
    </lineage>
</organism>
<gene>
    <name evidence="2" type="ORF">H9906_04995</name>
</gene>
<dbReference type="SUPFAM" id="SSF56281">
    <property type="entry name" value="Metallo-hydrolase/oxidoreductase"/>
    <property type="match status" value="1"/>
</dbReference>
<dbReference type="InterPro" id="IPR048933">
    <property type="entry name" value="B_lactamase-like_C"/>
</dbReference>
<accession>A0A9D2U903</accession>
<evidence type="ECO:0000313" key="3">
    <source>
        <dbReference type="Proteomes" id="UP000823889"/>
    </source>
</evidence>
<dbReference type="Pfam" id="PF21221">
    <property type="entry name" value="B_lactamase-like_C"/>
    <property type="match status" value="1"/>
</dbReference>
<dbReference type="InterPro" id="IPR036388">
    <property type="entry name" value="WH-like_DNA-bd_sf"/>
</dbReference>
<dbReference type="PANTHER" id="PTHR23131">
    <property type="entry name" value="ENDORIBONUCLEASE LACTB2"/>
    <property type="match status" value="1"/>
</dbReference>
<dbReference type="Proteomes" id="UP000823889">
    <property type="component" value="Unassembled WGS sequence"/>
</dbReference>
<dbReference type="Pfam" id="PF00753">
    <property type="entry name" value="Lactamase_B"/>
    <property type="match status" value="1"/>
</dbReference>
<protein>
    <submittedName>
        <fullName evidence="2">MBL fold metallo-hydrolase</fullName>
    </submittedName>
</protein>
<sequence length="324" mass="36781">MPLPFALDHINLWLIKDEWQGQKGWTLIDTGVNTSKVKAYWEEIFSQHLEGLPILRVVVTHMHPDHVGLAGWCCERWQAPLFMSMTDYLFTRLWIDAADDEGGGPNGRAAARFFKQHGLLDEALQTDIAQRASYFPNLVTPIPRQFHRLTNGESLQMGGHDWRIIVGYGHAPEHVALYCEALSLLISGDMVLPRISTNVSVFDYEPEGDPLGLFLHSLRDFEPLPEDTLILPSHGRPFVGLHTRLEQLHSHHRDRLQECLAACATGLTAFELLPVLFKRELDVHQLSFALGEAIAHLHRLWFQGVVRRDVDAKGCYRFYALGPV</sequence>
<dbReference type="InterPro" id="IPR036866">
    <property type="entry name" value="RibonucZ/Hydroxyglut_hydro"/>
</dbReference>
<feature type="domain" description="Metallo-beta-lactamase" evidence="1">
    <location>
        <begin position="9"/>
        <end position="234"/>
    </location>
</feature>
<dbReference type="InterPro" id="IPR050662">
    <property type="entry name" value="Sec-metab_biosynth-thioest"/>
</dbReference>
<dbReference type="Gene3D" id="3.60.15.10">
    <property type="entry name" value="Ribonuclease Z/Hydroxyacylglutathione hydrolase-like"/>
    <property type="match status" value="1"/>
</dbReference>
<evidence type="ECO:0000259" key="1">
    <source>
        <dbReference type="SMART" id="SM00849"/>
    </source>
</evidence>
<dbReference type="InterPro" id="IPR001279">
    <property type="entry name" value="Metallo-B-lactamas"/>
</dbReference>
<dbReference type="PANTHER" id="PTHR23131:SF4">
    <property type="entry name" value="METALLO-BETA-LACTAMASE SUPERFAMILY POTEIN"/>
    <property type="match status" value="1"/>
</dbReference>
<reference evidence="2" key="1">
    <citation type="journal article" date="2021" name="PeerJ">
        <title>Extensive microbial diversity within the chicken gut microbiome revealed by metagenomics and culture.</title>
        <authorList>
            <person name="Gilroy R."/>
            <person name="Ravi A."/>
            <person name="Getino M."/>
            <person name="Pursley I."/>
            <person name="Horton D.L."/>
            <person name="Alikhan N.F."/>
            <person name="Baker D."/>
            <person name="Gharbi K."/>
            <person name="Hall N."/>
            <person name="Watson M."/>
            <person name="Adriaenssens E.M."/>
            <person name="Foster-Nyarko E."/>
            <person name="Jarju S."/>
            <person name="Secka A."/>
            <person name="Antonio M."/>
            <person name="Oren A."/>
            <person name="Chaudhuri R.R."/>
            <person name="La Ragione R."/>
            <person name="Hildebrand F."/>
            <person name="Pallen M.J."/>
        </authorList>
    </citation>
    <scope>NUCLEOTIDE SEQUENCE</scope>
    <source>
        <strain evidence="2">9264</strain>
    </source>
</reference>
<dbReference type="EMBL" id="DWUQ01000102">
    <property type="protein sequence ID" value="HJD44372.1"/>
    <property type="molecule type" value="Genomic_DNA"/>
</dbReference>
<reference evidence="2" key="2">
    <citation type="submission" date="2021-04" db="EMBL/GenBank/DDBJ databases">
        <authorList>
            <person name="Gilroy R."/>
        </authorList>
    </citation>
    <scope>NUCLEOTIDE SEQUENCE</scope>
    <source>
        <strain evidence="2">9264</strain>
    </source>
</reference>
<proteinExistence type="predicted"/>
<dbReference type="Gene3D" id="1.10.10.10">
    <property type="entry name" value="Winged helix-like DNA-binding domain superfamily/Winged helix DNA-binding domain"/>
    <property type="match status" value="1"/>
</dbReference>
<dbReference type="AlphaFoldDB" id="A0A9D2U903"/>
<evidence type="ECO:0000313" key="2">
    <source>
        <dbReference type="EMBL" id="HJD44372.1"/>
    </source>
</evidence>
<dbReference type="SMART" id="SM00849">
    <property type="entry name" value="Lactamase_B"/>
    <property type="match status" value="1"/>
</dbReference>
<comment type="caution">
    <text evidence="2">The sequence shown here is derived from an EMBL/GenBank/DDBJ whole genome shotgun (WGS) entry which is preliminary data.</text>
</comment>
<name>A0A9D2U903_9BURK</name>